<dbReference type="AlphaFoldDB" id="A0A2N9ESS3"/>
<evidence type="ECO:0000259" key="7">
    <source>
        <dbReference type="PROSITE" id="PS51059"/>
    </source>
</evidence>
<evidence type="ECO:0000256" key="5">
    <source>
        <dbReference type="SAM" id="MobiDB-lite"/>
    </source>
</evidence>
<dbReference type="GO" id="GO:0005634">
    <property type="term" value="C:nucleus"/>
    <property type="evidence" value="ECO:0007669"/>
    <property type="project" value="UniProtKB-SubCell"/>
</dbReference>
<dbReference type="InterPro" id="IPR022003">
    <property type="entry name" value="RST"/>
</dbReference>
<keyword evidence="3" id="KW-0346">Stress response</keyword>
<organism evidence="9">
    <name type="scientific">Fagus sylvatica</name>
    <name type="common">Beechnut</name>
    <dbReference type="NCBI Taxonomy" id="28930"/>
    <lineage>
        <taxon>Eukaryota</taxon>
        <taxon>Viridiplantae</taxon>
        <taxon>Streptophyta</taxon>
        <taxon>Embryophyta</taxon>
        <taxon>Tracheophyta</taxon>
        <taxon>Spermatophyta</taxon>
        <taxon>Magnoliopsida</taxon>
        <taxon>eudicotyledons</taxon>
        <taxon>Gunneridae</taxon>
        <taxon>Pentapetalae</taxon>
        <taxon>rosids</taxon>
        <taxon>fabids</taxon>
        <taxon>Fagales</taxon>
        <taxon>Fagaceae</taxon>
        <taxon>Fagus</taxon>
    </lineage>
</organism>
<accession>A0A2N9ESS3</accession>
<dbReference type="InterPro" id="IPR004170">
    <property type="entry name" value="WWE_dom"/>
</dbReference>
<protein>
    <recommendedName>
        <fullName evidence="10">Poly [ADP-ribose] polymerase</fullName>
    </recommendedName>
</protein>
<dbReference type="GO" id="GO:0003950">
    <property type="term" value="F:NAD+ poly-ADP-ribosyltransferase activity"/>
    <property type="evidence" value="ECO:0007669"/>
    <property type="project" value="InterPro"/>
</dbReference>
<evidence type="ECO:0000259" key="8">
    <source>
        <dbReference type="PROSITE" id="PS51879"/>
    </source>
</evidence>
<feature type="domain" description="WWE" evidence="6">
    <location>
        <begin position="65"/>
        <end position="140"/>
    </location>
</feature>
<dbReference type="InterPro" id="IPR057823">
    <property type="entry name" value="WWE_RCD1"/>
</dbReference>
<dbReference type="InterPro" id="IPR012317">
    <property type="entry name" value="Poly(ADP-ribose)pol_cat_dom"/>
</dbReference>
<feature type="region of interest" description="Disordered" evidence="5">
    <location>
        <begin position="457"/>
        <end position="480"/>
    </location>
</feature>
<dbReference type="Gene3D" id="3.90.228.10">
    <property type="match status" value="1"/>
</dbReference>
<dbReference type="InterPro" id="IPR044964">
    <property type="entry name" value="RCD1/SRO1-5"/>
</dbReference>
<dbReference type="EMBL" id="OIVN01000301">
    <property type="protein sequence ID" value="SPC77908.1"/>
    <property type="molecule type" value="Genomic_DNA"/>
</dbReference>
<keyword evidence="2" id="KW-0217">Developmental protein</keyword>
<gene>
    <name evidence="9" type="ORF">FSB_LOCUS5790</name>
</gene>
<name>A0A2N9ESS3_FAGSY</name>
<feature type="domain" description="PARP catalytic" evidence="7">
    <location>
        <begin position="212"/>
        <end position="428"/>
    </location>
</feature>
<dbReference type="SUPFAM" id="SSF56399">
    <property type="entry name" value="ADP-ribosylation"/>
    <property type="match status" value="1"/>
</dbReference>
<keyword evidence="4" id="KW-0539">Nucleus</keyword>
<dbReference type="PROSITE" id="PS51879">
    <property type="entry name" value="RST"/>
    <property type="match status" value="1"/>
</dbReference>
<evidence type="ECO:0000256" key="1">
    <source>
        <dbReference type="ARBA" id="ARBA00004123"/>
    </source>
</evidence>
<evidence type="ECO:0000256" key="3">
    <source>
        <dbReference type="ARBA" id="ARBA00023016"/>
    </source>
</evidence>
<dbReference type="PROSITE" id="PS51059">
    <property type="entry name" value="PARP_CATALYTIC"/>
    <property type="match status" value="1"/>
</dbReference>
<comment type="subcellular location">
    <subcellularLocation>
        <location evidence="1">Nucleus</location>
    </subcellularLocation>
</comment>
<evidence type="ECO:0000256" key="2">
    <source>
        <dbReference type="ARBA" id="ARBA00022473"/>
    </source>
</evidence>
<dbReference type="PANTHER" id="PTHR32263">
    <property type="entry name" value="INACTIVE POLY [ADP-RIBOSE] POLYMERASE SRO4-RELATED"/>
    <property type="match status" value="1"/>
</dbReference>
<dbReference type="PROSITE" id="PS50918">
    <property type="entry name" value="WWE"/>
    <property type="match status" value="1"/>
</dbReference>
<evidence type="ECO:0000256" key="4">
    <source>
        <dbReference type="ARBA" id="ARBA00023242"/>
    </source>
</evidence>
<evidence type="ECO:0000313" key="9">
    <source>
        <dbReference type="EMBL" id="SPC77908.1"/>
    </source>
</evidence>
<evidence type="ECO:0008006" key="10">
    <source>
        <dbReference type="Google" id="ProtNLM"/>
    </source>
</evidence>
<dbReference type="Pfam" id="PF12174">
    <property type="entry name" value="RST"/>
    <property type="match status" value="1"/>
</dbReference>
<reference evidence="9" key="1">
    <citation type="submission" date="2018-02" db="EMBL/GenBank/DDBJ databases">
        <authorList>
            <person name="Cohen D.B."/>
            <person name="Kent A.D."/>
        </authorList>
    </citation>
    <scope>NUCLEOTIDE SEQUENCE</scope>
</reference>
<sequence length="720" mass="80760">MEANIAKESDRRQRVVLDLKRKRATQFAACLNGVRQQNKLVKRRKLDGRKSKLMSYGYNGKSLLKCYSNYLKTGTPQRLMFYQNGEWIDFPHSVVEVVREDFQVKKPAVEVEFNGNRFVLDFLHMFRVDLETSSQERIAWIDEAGSCFFPETFDCPQPESGKYQDPVLEEPYVSQEIKLLLEIEINGVDQSNLKECSGESNDLVKQIQINHQPASNHYGIDVEDSCSREPDAKMDEDFLENKQMGANLDMTPVSKNEEFDCEAVQKMFLTARLELFQKQVELTKKCRGEANVQYAWLASSKGELPTVMTYGLGHCGPSTIKSTYGIGVHLAAANCAYASASYCDVDENGVQHMVFCRVIMGKMEVVHRGSRQCHPSCKDYDSGVDDLQNPRCLLLVGLCYNEEMIHHCNYYFIEIASHVFCGCWHLVGSETKLDVSGVTSYQVRKRQQSSAVDLESTCQPVSDSGRSEGKAASLGSSNTRAPKSPWMPFPMLFAAIAKEVSPEVLEQINMHYDLFRTKKIGRGEFVKELRLIVGDTLLRSTITNLQCQIVMVKLGQLPVVLYGVVYMLVSFVHCGNTNGRAQLGQKHTTKGLAQVVKALALKVEGILPSSSKGIFEGAVHGSVRLVEVRVFTEHCPGHSRVGLLKRIAQTDPPTRSNSILRHMGGFTLRVSISLPSLKYSLMASCWMCLVIVAASSLQLIHRVLLQGQQAWTLRRGSWDA</sequence>
<dbReference type="Pfam" id="PF23467">
    <property type="entry name" value="WWE_5"/>
    <property type="match status" value="1"/>
</dbReference>
<dbReference type="PANTHER" id="PTHR32263:SF5">
    <property type="entry name" value="INACTIVE POLY [ADP-RIBOSE] POLYMERASE SRO1-RELATED"/>
    <property type="match status" value="1"/>
</dbReference>
<evidence type="ECO:0000259" key="6">
    <source>
        <dbReference type="PROSITE" id="PS50918"/>
    </source>
</evidence>
<proteinExistence type="predicted"/>
<feature type="domain" description="RST" evidence="8">
    <location>
        <begin position="480"/>
        <end position="551"/>
    </location>
</feature>